<organism evidence="1 2">
    <name type="scientific">Catharanthus roseus</name>
    <name type="common">Madagascar periwinkle</name>
    <name type="synonym">Vinca rosea</name>
    <dbReference type="NCBI Taxonomy" id="4058"/>
    <lineage>
        <taxon>Eukaryota</taxon>
        <taxon>Viridiplantae</taxon>
        <taxon>Streptophyta</taxon>
        <taxon>Embryophyta</taxon>
        <taxon>Tracheophyta</taxon>
        <taxon>Spermatophyta</taxon>
        <taxon>Magnoliopsida</taxon>
        <taxon>eudicotyledons</taxon>
        <taxon>Gunneridae</taxon>
        <taxon>Pentapetalae</taxon>
        <taxon>asterids</taxon>
        <taxon>lamiids</taxon>
        <taxon>Gentianales</taxon>
        <taxon>Apocynaceae</taxon>
        <taxon>Rauvolfioideae</taxon>
        <taxon>Vinceae</taxon>
        <taxon>Catharanthinae</taxon>
        <taxon>Catharanthus</taxon>
    </lineage>
</organism>
<evidence type="ECO:0000313" key="1">
    <source>
        <dbReference type="EMBL" id="KAI5673572.1"/>
    </source>
</evidence>
<proteinExistence type="predicted"/>
<keyword evidence="2" id="KW-1185">Reference proteome</keyword>
<gene>
    <name evidence="1" type="ORF">M9H77_13936</name>
</gene>
<evidence type="ECO:0000313" key="2">
    <source>
        <dbReference type="Proteomes" id="UP001060085"/>
    </source>
</evidence>
<protein>
    <submittedName>
        <fullName evidence="1">Uncharacterized protein</fullName>
    </submittedName>
</protein>
<name>A0ACC0BLW2_CATRO</name>
<reference evidence="2" key="1">
    <citation type="journal article" date="2023" name="Nat. Plants">
        <title>Single-cell RNA sequencing provides a high-resolution roadmap for understanding the multicellular compartmentation of specialized metabolism.</title>
        <authorList>
            <person name="Sun S."/>
            <person name="Shen X."/>
            <person name="Li Y."/>
            <person name="Li Y."/>
            <person name="Wang S."/>
            <person name="Li R."/>
            <person name="Zhang H."/>
            <person name="Shen G."/>
            <person name="Guo B."/>
            <person name="Wei J."/>
            <person name="Xu J."/>
            <person name="St-Pierre B."/>
            <person name="Chen S."/>
            <person name="Sun C."/>
        </authorList>
    </citation>
    <scope>NUCLEOTIDE SEQUENCE [LARGE SCALE GENOMIC DNA]</scope>
</reference>
<comment type="caution">
    <text evidence="1">The sequence shown here is derived from an EMBL/GenBank/DDBJ whole genome shotgun (WGS) entry which is preliminary data.</text>
</comment>
<sequence>MSATVFFGFKHLFSPHILKPKTLLIPSILNPKVAVSILSRPQISANFRPFCSISNSNNAVERIGTGIDPKYLSCCMPERSPLKIAVLLSGGVDSSVGLRLLHLAGHSCTAFYLKIWFQEDFDNFWSECPWEDDLKYAKAVCDQVDVHLEVVHLTDEYWNNVVSHIIEEYRCGRTPNPDVLCNTRIKFGAFMDAVDDMGFDYIASGHYAKVIHASTWHEPSLLEVSKDMVKDQTYFLSHLSQTQLRRLIFPLGCTSKDEVRKLAKMLDLPNQERKDSQGICFLGKIKFSEFVARHIGEAEGVILEAESGDFLGKHRGFWFYTIGQRQGLRLPGGPWYVVEKDVKNNVVFVSRNYFSVDKRRRSFRVGSFKWLSGSLPCKIDQLQCKVRHGPGFYNCTLKMETSKQGEEIGIVHLCEDDQGLAAGQFAAFYDGTTCIGSGVILESWGDEGFPVCSKALELARLEDKTKLGKPVKIMVKTEIHPDEADLKEQTKVAQI</sequence>
<dbReference type="Proteomes" id="UP001060085">
    <property type="component" value="Linkage Group LG03"/>
</dbReference>
<dbReference type="EMBL" id="CM044703">
    <property type="protein sequence ID" value="KAI5673572.1"/>
    <property type="molecule type" value="Genomic_DNA"/>
</dbReference>
<accession>A0ACC0BLW2</accession>